<dbReference type="Gene3D" id="1.20.1250.20">
    <property type="entry name" value="MFS general substrate transporter like domains"/>
    <property type="match status" value="1"/>
</dbReference>
<keyword evidence="6 9" id="KW-0472">Membrane</keyword>
<dbReference type="PROSITE" id="PS00217">
    <property type="entry name" value="SUGAR_TRANSPORT_2"/>
    <property type="match status" value="1"/>
</dbReference>
<dbReference type="InterPro" id="IPR003663">
    <property type="entry name" value="Sugar/inositol_transpt"/>
</dbReference>
<dbReference type="CDD" id="cd17356">
    <property type="entry name" value="MFS_HXT"/>
    <property type="match status" value="1"/>
</dbReference>
<dbReference type="InterPro" id="IPR020846">
    <property type="entry name" value="MFS_dom"/>
</dbReference>
<keyword evidence="4 9" id="KW-0812">Transmembrane</keyword>
<proteinExistence type="inferred from homology"/>
<dbReference type="AlphaFoldDB" id="A0A1L0D4S6"/>
<feature type="transmembrane region" description="Helical" evidence="9">
    <location>
        <begin position="428"/>
        <end position="448"/>
    </location>
</feature>
<dbReference type="SUPFAM" id="SSF103473">
    <property type="entry name" value="MFS general substrate transporter"/>
    <property type="match status" value="1"/>
</dbReference>
<feature type="transmembrane region" description="Helical" evidence="9">
    <location>
        <begin position="393"/>
        <end position="416"/>
    </location>
</feature>
<dbReference type="PANTHER" id="PTHR48022">
    <property type="entry name" value="PLASTIDIC GLUCOSE TRANSPORTER 4"/>
    <property type="match status" value="1"/>
</dbReference>
<organism evidence="11 12">
    <name type="scientific">Sungouiella intermedia</name>
    <dbReference type="NCBI Taxonomy" id="45354"/>
    <lineage>
        <taxon>Eukaryota</taxon>
        <taxon>Fungi</taxon>
        <taxon>Dikarya</taxon>
        <taxon>Ascomycota</taxon>
        <taxon>Saccharomycotina</taxon>
        <taxon>Pichiomycetes</taxon>
        <taxon>Metschnikowiaceae</taxon>
        <taxon>Sungouiella</taxon>
    </lineage>
</organism>
<dbReference type="InterPro" id="IPR005829">
    <property type="entry name" value="Sugar_transporter_CS"/>
</dbReference>
<dbReference type="FunFam" id="1.20.1250.20:FF:000026">
    <property type="entry name" value="MFS quinate transporter QutD"/>
    <property type="match status" value="1"/>
</dbReference>
<evidence type="ECO:0000256" key="4">
    <source>
        <dbReference type="ARBA" id="ARBA00022692"/>
    </source>
</evidence>
<evidence type="ECO:0000256" key="1">
    <source>
        <dbReference type="ARBA" id="ARBA00004141"/>
    </source>
</evidence>
<dbReference type="PANTHER" id="PTHR48022:SF7">
    <property type="entry name" value="MAJOR FACILITATOR SUPERFAMILY (MFS) PROFILE DOMAIN-CONTAINING PROTEIN-RELATED"/>
    <property type="match status" value="1"/>
</dbReference>
<evidence type="ECO:0000256" key="8">
    <source>
        <dbReference type="SAM" id="MobiDB-lite"/>
    </source>
</evidence>
<dbReference type="NCBIfam" id="TIGR00879">
    <property type="entry name" value="SP"/>
    <property type="match status" value="1"/>
</dbReference>
<comment type="similarity">
    <text evidence="2 7">Belongs to the major facilitator superfamily. Sugar transporter (TC 2.A.1.1) family.</text>
</comment>
<feature type="transmembrane region" description="Helical" evidence="9">
    <location>
        <begin position="290"/>
        <end position="309"/>
    </location>
</feature>
<feature type="transmembrane region" description="Helical" evidence="9">
    <location>
        <begin position="157"/>
        <end position="178"/>
    </location>
</feature>
<dbReference type="PROSITE" id="PS50850">
    <property type="entry name" value="MFS"/>
    <property type="match status" value="1"/>
</dbReference>
<dbReference type="GO" id="GO:0005351">
    <property type="term" value="F:carbohydrate:proton symporter activity"/>
    <property type="evidence" value="ECO:0007669"/>
    <property type="project" value="TreeGrafter"/>
</dbReference>
<name>A0A1L0D4S6_9ASCO</name>
<dbReference type="Pfam" id="PF00083">
    <property type="entry name" value="Sugar_tr"/>
    <property type="match status" value="1"/>
</dbReference>
<feature type="region of interest" description="Disordered" evidence="8">
    <location>
        <begin position="523"/>
        <end position="563"/>
    </location>
</feature>
<evidence type="ECO:0000313" key="11">
    <source>
        <dbReference type="EMBL" id="SGZ50992.1"/>
    </source>
</evidence>
<feature type="transmembrane region" description="Helical" evidence="9">
    <location>
        <begin position="190"/>
        <end position="210"/>
    </location>
</feature>
<accession>A0A1L0D4S6</accession>
<comment type="subcellular location">
    <subcellularLocation>
        <location evidence="1">Membrane</location>
        <topology evidence="1">Multi-pass membrane protein</topology>
    </subcellularLocation>
</comment>
<feature type="transmembrane region" description="Helical" evidence="9">
    <location>
        <begin position="315"/>
        <end position="336"/>
    </location>
</feature>
<feature type="transmembrane region" description="Helical" evidence="9">
    <location>
        <begin position="72"/>
        <end position="92"/>
    </location>
</feature>
<keyword evidence="3 7" id="KW-0813">Transport</keyword>
<feature type="transmembrane region" description="Helical" evidence="9">
    <location>
        <begin position="343"/>
        <end position="366"/>
    </location>
</feature>
<dbReference type="PRINTS" id="PR00171">
    <property type="entry name" value="SUGRTRNSPORT"/>
</dbReference>
<dbReference type="GO" id="GO:0016020">
    <property type="term" value="C:membrane"/>
    <property type="evidence" value="ECO:0007669"/>
    <property type="project" value="UniProtKB-SubCell"/>
</dbReference>
<dbReference type="InterPro" id="IPR036259">
    <property type="entry name" value="MFS_trans_sf"/>
</dbReference>
<evidence type="ECO:0000259" key="10">
    <source>
        <dbReference type="PROSITE" id="PS50850"/>
    </source>
</evidence>
<sequence>MTAYDDKLVAWALSFRRFLDKTPNLTNIYFIATISCMAGMMFGFDISSMSAFIGKEQYQNYFNHPNSSLQGFITSSMSLGSFFGSLASSFVSEPFGRRASLMICAVFWIIGAAIQSSAQNVPQLVIGRFISGMGVGFGSSVAPVYGSEMAPRKIRGFIGGMFQFSVTLGILIMFYVSFGCSHINGVGSFRLAWALQIIPGLLLFFGLFFIPESPRWLAKQNYWEEAEIIVANIQAKGNREDTDVKVEISEIKEQLLVEEHVKNFSYADLFSKKYLPRTITAISAQVWQQFTGINVMMYYIVYIFQMAGISGNANLVASSIQFILNSATTVPALLLMDKIGRRPLLLGGALFMMIWQFCVAGLLATYSEPWDDSGNSSVNIRIPDSNKPAANGVIASCYLFVVSFAVSWGVVVWVYVSEMWGDSVSRQRGAALATSANWICNFAIAMFTPPAFENIQWRTYTIYASFCAVMFVQVFFFFPETRGKRLEEIDQIWTQKVPAWKSGSWQPEVPLVADSQLTEKMETSHKERANGLVSTSSLDKDNGILRRSNEPHSLESAEAMNRV</sequence>
<dbReference type="InterPro" id="IPR005828">
    <property type="entry name" value="MFS_sugar_transport-like"/>
</dbReference>
<dbReference type="Proteomes" id="UP000182334">
    <property type="component" value="Chromosome II"/>
</dbReference>
<evidence type="ECO:0000256" key="2">
    <source>
        <dbReference type="ARBA" id="ARBA00010992"/>
    </source>
</evidence>
<feature type="transmembrane region" description="Helical" evidence="9">
    <location>
        <begin position="99"/>
        <end position="118"/>
    </location>
</feature>
<evidence type="ECO:0000256" key="7">
    <source>
        <dbReference type="RuleBase" id="RU003346"/>
    </source>
</evidence>
<reference evidence="11 12" key="1">
    <citation type="submission" date="2016-10" db="EMBL/GenBank/DDBJ databases">
        <authorList>
            <person name="de Groot N.N."/>
        </authorList>
    </citation>
    <scope>NUCLEOTIDE SEQUENCE [LARGE SCALE GENOMIC DNA]</scope>
    <source>
        <strain evidence="11 12">CBS 141442</strain>
    </source>
</reference>
<evidence type="ECO:0000256" key="6">
    <source>
        <dbReference type="ARBA" id="ARBA00023136"/>
    </source>
</evidence>
<feature type="transmembrane region" description="Helical" evidence="9">
    <location>
        <begin position="124"/>
        <end position="145"/>
    </location>
</feature>
<feature type="transmembrane region" description="Helical" evidence="9">
    <location>
        <begin position="28"/>
        <end position="52"/>
    </location>
</feature>
<dbReference type="OrthoDB" id="4142200at2759"/>
<keyword evidence="12" id="KW-1185">Reference proteome</keyword>
<evidence type="ECO:0000256" key="5">
    <source>
        <dbReference type="ARBA" id="ARBA00022989"/>
    </source>
</evidence>
<protein>
    <submittedName>
        <fullName evidence="11">CIC11C00000002949</fullName>
    </submittedName>
</protein>
<feature type="domain" description="Major facilitator superfamily (MFS) profile" evidence="10">
    <location>
        <begin position="31"/>
        <end position="482"/>
    </location>
</feature>
<evidence type="ECO:0000256" key="9">
    <source>
        <dbReference type="SAM" id="Phobius"/>
    </source>
</evidence>
<evidence type="ECO:0000313" key="12">
    <source>
        <dbReference type="Proteomes" id="UP000182334"/>
    </source>
</evidence>
<feature type="compositionally biased region" description="Basic and acidic residues" evidence="8">
    <location>
        <begin position="538"/>
        <end position="555"/>
    </location>
</feature>
<feature type="transmembrane region" description="Helical" evidence="9">
    <location>
        <begin position="460"/>
        <end position="478"/>
    </location>
</feature>
<keyword evidence="5 9" id="KW-1133">Transmembrane helix</keyword>
<evidence type="ECO:0000256" key="3">
    <source>
        <dbReference type="ARBA" id="ARBA00022448"/>
    </source>
</evidence>
<dbReference type="InterPro" id="IPR050360">
    <property type="entry name" value="MFS_Sugar_Transporters"/>
</dbReference>
<gene>
    <name evidence="11" type="ORF">SAMEA4029010_CIC11G00000002949</name>
</gene>
<dbReference type="EMBL" id="LT635757">
    <property type="protein sequence ID" value="SGZ50992.1"/>
    <property type="molecule type" value="Genomic_DNA"/>
</dbReference>
<dbReference type="PROSITE" id="PS00216">
    <property type="entry name" value="SUGAR_TRANSPORT_1"/>
    <property type="match status" value="2"/>
</dbReference>